<dbReference type="PANTHER" id="PTHR48028:SF4">
    <property type="entry name" value="SC35-LIKE SPLICING FACTOR"/>
    <property type="match status" value="1"/>
</dbReference>
<dbReference type="PhylomeDB" id="I1G5E4"/>
<evidence type="ECO:0000256" key="5">
    <source>
        <dbReference type="ARBA" id="ARBA00022884"/>
    </source>
</evidence>
<dbReference type="GO" id="GO:0006397">
    <property type="term" value="P:mRNA processing"/>
    <property type="evidence" value="ECO:0007669"/>
    <property type="project" value="UniProtKB-KW"/>
</dbReference>
<evidence type="ECO:0000256" key="12">
    <source>
        <dbReference type="SAM" id="MobiDB-lite"/>
    </source>
</evidence>
<name>I1G5E4_AMPQE</name>
<sequence>MVSLKVDNLSFRMTPDEIKPIFEKYGEVGDIYIPRDPYTKESRGFAFVRFYEKRDAEDAMERLDGYVIDGREMRVQLARYGRPNENKGRHYGGGGGRKNRYRSRSRSYSRSRSPSPRRRRRTPSRSRSRSRSPKHDRSRSGSRTPPREYSKSPRQRSASPQRDYEGEQS</sequence>
<evidence type="ECO:0000256" key="7">
    <source>
        <dbReference type="ARBA" id="ARBA00023242"/>
    </source>
</evidence>
<dbReference type="CDD" id="cd12311">
    <property type="entry name" value="RRM_SRSF2_SRSF8"/>
    <property type="match status" value="1"/>
</dbReference>
<keyword evidence="15" id="KW-1185">Reference proteome</keyword>
<feature type="compositionally biased region" description="Basic residues" evidence="12">
    <location>
        <begin position="97"/>
        <end position="132"/>
    </location>
</feature>
<dbReference type="EnsemblMetazoa" id="Aqu2.1.37774_001">
    <property type="protein sequence ID" value="Aqu2.1.37774_001"/>
    <property type="gene ID" value="Aqu2.1.37774"/>
</dbReference>
<feature type="region of interest" description="Disordered" evidence="12">
    <location>
        <begin position="78"/>
        <end position="169"/>
    </location>
</feature>
<evidence type="ECO:0000256" key="2">
    <source>
        <dbReference type="ARBA" id="ARBA00015058"/>
    </source>
</evidence>
<dbReference type="GO" id="GO:0008380">
    <property type="term" value="P:RNA splicing"/>
    <property type="evidence" value="ECO:0007669"/>
    <property type="project" value="UniProtKB-KW"/>
</dbReference>
<comment type="subcellular location">
    <subcellularLocation>
        <location evidence="1">Nucleus</location>
    </subcellularLocation>
</comment>
<keyword evidence="7" id="KW-0539">Nucleus</keyword>
<dbReference type="SMART" id="SM00360">
    <property type="entry name" value="RRM"/>
    <property type="match status" value="1"/>
</dbReference>
<dbReference type="Pfam" id="PF00076">
    <property type="entry name" value="RRM_1"/>
    <property type="match status" value="1"/>
</dbReference>
<dbReference type="InParanoid" id="I1G5E4"/>
<gene>
    <name evidence="14" type="primary">100631818</name>
</gene>
<dbReference type="GO" id="GO:0003723">
    <property type="term" value="F:RNA binding"/>
    <property type="evidence" value="ECO:0007669"/>
    <property type="project" value="UniProtKB-UniRule"/>
</dbReference>
<keyword evidence="4" id="KW-0507">mRNA processing</keyword>
<dbReference type="PROSITE" id="PS50102">
    <property type="entry name" value="RRM"/>
    <property type="match status" value="1"/>
</dbReference>
<evidence type="ECO:0000256" key="6">
    <source>
        <dbReference type="ARBA" id="ARBA00023187"/>
    </source>
</evidence>
<dbReference type="AlphaFoldDB" id="I1G5E4"/>
<dbReference type="InterPro" id="IPR012677">
    <property type="entry name" value="Nucleotide-bd_a/b_plait_sf"/>
</dbReference>
<evidence type="ECO:0000256" key="10">
    <source>
        <dbReference type="ARBA" id="ARBA00032663"/>
    </source>
</evidence>
<dbReference type="eggNOG" id="KOG4207">
    <property type="taxonomic scope" value="Eukaryota"/>
</dbReference>
<reference evidence="14" key="2">
    <citation type="submission" date="2017-05" db="UniProtKB">
        <authorList>
            <consortium name="EnsemblMetazoa"/>
        </authorList>
    </citation>
    <scope>IDENTIFICATION</scope>
</reference>
<protein>
    <recommendedName>
        <fullName evidence="2">Serine/arginine-rich splicing factor 2</fullName>
    </recommendedName>
    <alternativeName>
        <fullName evidence="10">Splicing component, 35 kDa</fullName>
    </alternativeName>
    <alternativeName>
        <fullName evidence="9">Splicing factor SC35</fullName>
    </alternativeName>
    <alternativeName>
        <fullName evidence="8">Splicing factor, arginine/serine-rich 2</fullName>
    </alternativeName>
</protein>
<evidence type="ECO:0000313" key="14">
    <source>
        <dbReference type="EnsemblMetazoa" id="Aqu2.1.37774_001"/>
    </source>
</evidence>
<dbReference type="EnsemblMetazoa" id="XM_003384766.3">
    <property type="protein sequence ID" value="XP_003384814.1"/>
    <property type="gene ID" value="LOC100631818"/>
</dbReference>
<keyword evidence="6" id="KW-0508">mRNA splicing</keyword>
<dbReference type="STRING" id="400682.I1G5E4"/>
<evidence type="ECO:0000259" key="13">
    <source>
        <dbReference type="PROSITE" id="PS50102"/>
    </source>
</evidence>
<reference evidence="15" key="1">
    <citation type="journal article" date="2010" name="Nature">
        <title>The Amphimedon queenslandica genome and the evolution of animal complexity.</title>
        <authorList>
            <person name="Srivastava M."/>
            <person name="Simakov O."/>
            <person name="Chapman J."/>
            <person name="Fahey B."/>
            <person name="Gauthier M.E."/>
            <person name="Mitros T."/>
            <person name="Richards G.S."/>
            <person name="Conaco C."/>
            <person name="Dacre M."/>
            <person name="Hellsten U."/>
            <person name="Larroux C."/>
            <person name="Putnam N.H."/>
            <person name="Stanke M."/>
            <person name="Adamska M."/>
            <person name="Darling A."/>
            <person name="Degnan S.M."/>
            <person name="Oakley T.H."/>
            <person name="Plachetzki D.C."/>
            <person name="Zhai Y."/>
            <person name="Adamski M."/>
            <person name="Calcino A."/>
            <person name="Cummins S.F."/>
            <person name="Goodstein D.M."/>
            <person name="Harris C."/>
            <person name="Jackson D.J."/>
            <person name="Leys S.P."/>
            <person name="Shu S."/>
            <person name="Woodcroft B.J."/>
            <person name="Vervoort M."/>
            <person name="Kosik K.S."/>
            <person name="Manning G."/>
            <person name="Degnan B.M."/>
            <person name="Rokhsar D.S."/>
        </authorList>
    </citation>
    <scope>NUCLEOTIDE SEQUENCE [LARGE SCALE GENOMIC DNA]</scope>
</reference>
<evidence type="ECO:0000256" key="4">
    <source>
        <dbReference type="ARBA" id="ARBA00022664"/>
    </source>
</evidence>
<evidence type="ECO:0000256" key="3">
    <source>
        <dbReference type="ARBA" id="ARBA00022553"/>
    </source>
</evidence>
<dbReference type="InterPro" id="IPR035979">
    <property type="entry name" value="RBD_domain_sf"/>
</dbReference>
<dbReference type="InterPro" id="IPR003954">
    <property type="entry name" value="RRM_euk-type"/>
</dbReference>
<dbReference type="PANTHER" id="PTHR48028">
    <property type="entry name" value="GLYCINE-RICH RNA-BINDING PROTEIN RZ1A"/>
    <property type="match status" value="1"/>
</dbReference>
<keyword evidence="3" id="KW-0597">Phosphoprotein</keyword>
<evidence type="ECO:0000256" key="9">
    <source>
        <dbReference type="ARBA" id="ARBA00029667"/>
    </source>
</evidence>
<accession>I1G5E4</accession>
<organism evidence="14">
    <name type="scientific">Amphimedon queenslandica</name>
    <name type="common">Sponge</name>
    <dbReference type="NCBI Taxonomy" id="400682"/>
    <lineage>
        <taxon>Eukaryota</taxon>
        <taxon>Metazoa</taxon>
        <taxon>Porifera</taxon>
        <taxon>Demospongiae</taxon>
        <taxon>Heteroscleromorpha</taxon>
        <taxon>Haplosclerida</taxon>
        <taxon>Niphatidae</taxon>
        <taxon>Amphimedon</taxon>
    </lineage>
</organism>
<dbReference type="OrthoDB" id="8093034at2759"/>
<evidence type="ECO:0000256" key="1">
    <source>
        <dbReference type="ARBA" id="ARBA00004123"/>
    </source>
</evidence>
<evidence type="ECO:0000256" key="11">
    <source>
        <dbReference type="PROSITE-ProRule" id="PRU00176"/>
    </source>
</evidence>
<dbReference type="HOGENOM" id="CLU_012062_10_3_1"/>
<feature type="compositionally biased region" description="Basic and acidic residues" evidence="12">
    <location>
        <begin position="133"/>
        <end position="151"/>
    </location>
</feature>
<feature type="domain" description="RRM" evidence="13">
    <location>
        <begin position="2"/>
        <end position="80"/>
    </location>
</feature>
<proteinExistence type="predicted"/>
<dbReference type="OMA" id="SWAKNER"/>
<evidence type="ECO:0000256" key="8">
    <source>
        <dbReference type="ARBA" id="ARBA00029589"/>
    </source>
</evidence>
<dbReference type="Gene3D" id="3.30.70.330">
    <property type="match status" value="1"/>
</dbReference>
<dbReference type="SMART" id="SM00361">
    <property type="entry name" value="RRM_1"/>
    <property type="match status" value="1"/>
</dbReference>
<dbReference type="GO" id="GO:0005634">
    <property type="term" value="C:nucleus"/>
    <property type="evidence" value="ECO:0007669"/>
    <property type="project" value="UniProtKB-SubCell"/>
</dbReference>
<dbReference type="Proteomes" id="UP000007879">
    <property type="component" value="Unassembled WGS sequence"/>
</dbReference>
<dbReference type="InterPro" id="IPR051106">
    <property type="entry name" value="RNA-bind/splicing_reg"/>
</dbReference>
<keyword evidence="5 11" id="KW-0694">RNA-binding</keyword>
<dbReference type="KEGG" id="aqu:100631818"/>
<dbReference type="InterPro" id="IPR000504">
    <property type="entry name" value="RRM_dom"/>
</dbReference>
<dbReference type="SUPFAM" id="SSF54928">
    <property type="entry name" value="RNA-binding domain, RBD"/>
    <property type="match status" value="1"/>
</dbReference>
<evidence type="ECO:0000313" key="15">
    <source>
        <dbReference type="Proteomes" id="UP000007879"/>
    </source>
</evidence>